<protein>
    <submittedName>
        <fullName evidence="1">Uncharacterized protein</fullName>
    </submittedName>
</protein>
<keyword evidence="2" id="KW-1185">Reference proteome</keyword>
<evidence type="ECO:0000313" key="2">
    <source>
        <dbReference type="Proteomes" id="UP001156601"/>
    </source>
</evidence>
<dbReference type="AlphaFoldDB" id="A0AA37SYI2"/>
<gene>
    <name evidence="1" type="ORF">GCM10007852_18270</name>
</gene>
<name>A0AA37SYI2_9ALTE</name>
<sequence>MQFAFGVVDRRQKNKSKNTDNKAFRQLVYSGKWEHLFDQEPILEKQRMENLQ</sequence>
<organism evidence="1 2">
    <name type="scientific">Agaribacter marinus</name>
    <dbReference type="NCBI Taxonomy" id="1431249"/>
    <lineage>
        <taxon>Bacteria</taxon>
        <taxon>Pseudomonadati</taxon>
        <taxon>Pseudomonadota</taxon>
        <taxon>Gammaproteobacteria</taxon>
        <taxon>Alteromonadales</taxon>
        <taxon>Alteromonadaceae</taxon>
        <taxon>Agaribacter</taxon>
    </lineage>
</organism>
<dbReference type="Proteomes" id="UP001156601">
    <property type="component" value="Unassembled WGS sequence"/>
</dbReference>
<reference evidence="1" key="1">
    <citation type="journal article" date="2014" name="Int. J. Syst. Evol. Microbiol.">
        <title>Complete genome sequence of Corynebacterium casei LMG S-19264T (=DSM 44701T), isolated from a smear-ripened cheese.</title>
        <authorList>
            <consortium name="US DOE Joint Genome Institute (JGI-PGF)"/>
            <person name="Walter F."/>
            <person name="Albersmeier A."/>
            <person name="Kalinowski J."/>
            <person name="Ruckert C."/>
        </authorList>
    </citation>
    <scope>NUCLEOTIDE SEQUENCE</scope>
    <source>
        <strain evidence="1">NBRC 110023</strain>
    </source>
</reference>
<proteinExistence type="predicted"/>
<evidence type="ECO:0000313" key="1">
    <source>
        <dbReference type="EMBL" id="GLR70919.1"/>
    </source>
</evidence>
<comment type="caution">
    <text evidence="1">The sequence shown here is derived from an EMBL/GenBank/DDBJ whole genome shotgun (WGS) entry which is preliminary data.</text>
</comment>
<accession>A0AA37SYI2</accession>
<dbReference type="EMBL" id="BSOT01000005">
    <property type="protein sequence ID" value="GLR70919.1"/>
    <property type="molecule type" value="Genomic_DNA"/>
</dbReference>
<reference evidence="1" key="2">
    <citation type="submission" date="2023-01" db="EMBL/GenBank/DDBJ databases">
        <title>Draft genome sequence of Agaribacter marinus strain NBRC 110023.</title>
        <authorList>
            <person name="Sun Q."/>
            <person name="Mori K."/>
        </authorList>
    </citation>
    <scope>NUCLEOTIDE SEQUENCE</scope>
    <source>
        <strain evidence="1">NBRC 110023</strain>
    </source>
</reference>